<dbReference type="EMBL" id="MLAK01000793">
    <property type="protein sequence ID" value="OHT04439.1"/>
    <property type="molecule type" value="Genomic_DNA"/>
</dbReference>
<evidence type="ECO:0000259" key="5">
    <source>
        <dbReference type="Pfam" id="PF25390"/>
    </source>
</evidence>
<evidence type="ECO:0000256" key="3">
    <source>
        <dbReference type="PROSITE-ProRule" id="PRU00235"/>
    </source>
</evidence>
<dbReference type="PRINTS" id="PR00633">
    <property type="entry name" value="RCCNDNSATION"/>
</dbReference>
<dbReference type="PANTHER" id="PTHR45982">
    <property type="entry name" value="REGULATOR OF CHROMOSOME CONDENSATION"/>
    <property type="match status" value="1"/>
</dbReference>
<evidence type="ECO:0000256" key="4">
    <source>
        <dbReference type="SAM" id="MobiDB-lite"/>
    </source>
</evidence>
<protein>
    <recommendedName>
        <fullName evidence="5">RCC1-like domain-containing protein</fullName>
    </recommendedName>
</protein>
<organism evidence="6 7">
    <name type="scientific">Tritrichomonas foetus</name>
    <dbReference type="NCBI Taxonomy" id="1144522"/>
    <lineage>
        <taxon>Eukaryota</taxon>
        <taxon>Metamonada</taxon>
        <taxon>Parabasalia</taxon>
        <taxon>Tritrichomonadida</taxon>
        <taxon>Tritrichomonadidae</taxon>
        <taxon>Tritrichomonas</taxon>
    </lineage>
</organism>
<evidence type="ECO:0000256" key="2">
    <source>
        <dbReference type="ARBA" id="ARBA00022737"/>
    </source>
</evidence>
<evidence type="ECO:0000313" key="7">
    <source>
        <dbReference type="Proteomes" id="UP000179807"/>
    </source>
</evidence>
<dbReference type="GeneID" id="94827737"/>
<evidence type="ECO:0000313" key="6">
    <source>
        <dbReference type="EMBL" id="OHT04439.1"/>
    </source>
</evidence>
<feature type="compositionally biased region" description="Basic and acidic residues" evidence="4">
    <location>
        <begin position="10"/>
        <end position="22"/>
    </location>
</feature>
<dbReference type="InterPro" id="IPR051553">
    <property type="entry name" value="Ran_GTPase-activating"/>
</dbReference>
<keyword evidence="7" id="KW-1185">Reference proteome</keyword>
<dbReference type="GO" id="GO:0005737">
    <property type="term" value="C:cytoplasm"/>
    <property type="evidence" value="ECO:0007669"/>
    <property type="project" value="TreeGrafter"/>
</dbReference>
<feature type="region of interest" description="Disordered" evidence="4">
    <location>
        <begin position="1"/>
        <end position="22"/>
    </location>
</feature>
<dbReference type="OrthoDB" id="61110at2759"/>
<dbReference type="Pfam" id="PF25390">
    <property type="entry name" value="WD40_RLD"/>
    <property type="match status" value="1"/>
</dbReference>
<dbReference type="PANTHER" id="PTHR45982:SF1">
    <property type="entry name" value="REGULATOR OF CHROMOSOME CONDENSATION"/>
    <property type="match status" value="1"/>
</dbReference>
<sequence length="861" mass="95693">MSIWTCGPEDGNRLGRQRSVDDPDKIPIPEKLTIVQIAIGWKHGHFFTDKNDFYSWGTGTSWRLGTGTRCNLPTPQKVTTFPPDTKFKQIACGDKFSAVTTQGGQLIVWGSGYAHTPTVMHIPSPAQFIACGQICLLVALSDGSVMQFYRHLPSVHHHFEDERIISVACGANHKLALSESGKVYSWGTSPATGQGGVELPRVIASLVNTPMCGIFAYHNSSFFLDTQYRVWCCGTNSSGSLGLGHIDDVGAPIPQEFSFNNEQIVQIACGDDFTLYLTVNGNVWASGNGGDNRNATGSNETRTRPAPATKLTGKFITQIAAGCFNSAFLENGCPPFNHMMQFRGNFADFPVPQLPYRTTMHDKINVEIDPSSEAVKKFGFLPSDIIMFQNNEKAKVIGVTSDHVAVIREEKNQICVLPEDEIMDVVACHPLLYREGANLATFKCDSGFEIAVDSSPDVTLPHGGFLKDDVVQDITMNSSNLNNETNTNQNDNNSNNANISSENNVFTVVGVRLGFVWAKNKENIISRHKVENLKILQRKDKSIKQFTTMDDKLFVVEITDDANDLVYSETFGVGFFTGTIGNKFCYTFVCSPDKILILNEKLPFARRHSTGDTAEYTTVDFKTIQLKISCLSTSQLGFYRFDRVKYITDTSKNNSNIKNTSNNNNNGSIYTYGIVVGVCDGKVGVRSDKQMIGSGFVEMIEPSSLTLIGRINIDGFLRIGEINYNVNSSNFTKTNFLPGDRIMSNGKKGVIVGFYSENVYVMFDGENEPAILPENTIKIASFLQADSWQQYEKVTVDVSLMHCAMLHMKPGDRVTTMEKRKARYLGFDKKNELWFKYEDNDEESPIKLCEIDPDSYVFDQF</sequence>
<dbReference type="VEuPathDB" id="TrichDB:TRFO_06339"/>
<feature type="region of interest" description="Disordered" evidence="4">
    <location>
        <begin position="479"/>
        <end position="499"/>
    </location>
</feature>
<feature type="repeat" description="RCC1" evidence="3">
    <location>
        <begin position="51"/>
        <end position="103"/>
    </location>
</feature>
<dbReference type="PROSITE" id="PS50012">
    <property type="entry name" value="RCC1_3"/>
    <property type="match status" value="3"/>
</dbReference>
<evidence type="ECO:0000256" key="1">
    <source>
        <dbReference type="ARBA" id="ARBA00022658"/>
    </source>
</evidence>
<keyword evidence="1" id="KW-0344">Guanine-nucleotide releasing factor</keyword>
<feature type="repeat" description="RCC1" evidence="3">
    <location>
        <begin position="228"/>
        <end position="280"/>
    </location>
</feature>
<dbReference type="InterPro" id="IPR009091">
    <property type="entry name" value="RCC1/BLIP-II"/>
</dbReference>
<dbReference type="Proteomes" id="UP000179807">
    <property type="component" value="Unassembled WGS sequence"/>
</dbReference>
<dbReference type="RefSeq" id="XP_068357575.1">
    <property type="nucleotide sequence ID" value="XM_068493033.1"/>
</dbReference>
<dbReference type="InterPro" id="IPR000408">
    <property type="entry name" value="Reg_chr_condens"/>
</dbReference>
<reference evidence="6" key="1">
    <citation type="submission" date="2016-10" db="EMBL/GenBank/DDBJ databases">
        <authorList>
            <person name="Benchimol M."/>
            <person name="Almeida L.G."/>
            <person name="Vasconcelos A.T."/>
            <person name="Perreira-Neves A."/>
            <person name="Rosa I.A."/>
            <person name="Tasca T."/>
            <person name="Bogo M.R."/>
            <person name="de Souza W."/>
        </authorList>
    </citation>
    <scope>NUCLEOTIDE SEQUENCE [LARGE SCALE GENOMIC DNA]</scope>
    <source>
        <strain evidence="6">K</strain>
    </source>
</reference>
<dbReference type="InterPro" id="IPR058923">
    <property type="entry name" value="RCC1-like_dom"/>
</dbReference>
<keyword evidence="2" id="KW-0677">Repeat</keyword>
<gene>
    <name evidence="6" type="ORF">TRFO_06339</name>
</gene>
<name>A0A1J4JZ42_9EUKA</name>
<dbReference type="AlphaFoldDB" id="A0A1J4JZ42"/>
<proteinExistence type="predicted"/>
<dbReference type="SUPFAM" id="SSF50985">
    <property type="entry name" value="RCC1/BLIP-II"/>
    <property type="match status" value="1"/>
</dbReference>
<accession>A0A1J4JZ42</accession>
<dbReference type="GO" id="GO:0005085">
    <property type="term" value="F:guanyl-nucleotide exchange factor activity"/>
    <property type="evidence" value="ECO:0007669"/>
    <property type="project" value="TreeGrafter"/>
</dbReference>
<feature type="domain" description="RCC1-like" evidence="5">
    <location>
        <begin position="3"/>
        <end position="330"/>
    </location>
</feature>
<feature type="repeat" description="RCC1" evidence="3">
    <location>
        <begin position="181"/>
        <end position="227"/>
    </location>
</feature>
<dbReference type="Gene3D" id="2.130.10.30">
    <property type="entry name" value="Regulator of chromosome condensation 1/beta-lactamase-inhibitor protein II"/>
    <property type="match status" value="2"/>
</dbReference>
<comment type="caution">
    <text evidence="6">The sequence shown here is derived from an EMBL/GenBank/DDBJ whole genome shotgun (WGS) entry which is preliminary data.</text>
</comment>